<dbReference type="GO" id="GO:0007283">
    <property type="term" value="P:spermatogenesis"/>
    <property type="evidence" value="ECO:0007669"/>
    <property type="project" value="TreeGrafter"/>
</dbReference>
<dbReference type="GO" id="GO:0034587">
    <property type="term" value="P:piRNA processing"/>
    <property type="evidence" value="ECO:0007669"/>
    <property type="project" value="TreeGrafter"/>
</dbReference>
<dbReference type="InterPro" id="IPR011990">
    <property type="entry name" value="TPR-like_helical_dom_sf"/>
</dbReference>
<name>A0A1W4XBG3_AGRPL</name>
<dbReference type="Gene3D" id="3.10.50.40">
    <property type="match status" value="1"/>
</dbReference>
<reference evidence="7" key="1">
    <citation type="submission" date="2025-08" db="UniProtKB">
        <authorList>
            <consortium name="RefSeq"/>
        </authorList>
    </citation>
    <scope>IDENTIFICATION</scope>
    <source>
        <tissue evidence="7">Entire body</tissue>
    </source>
</reference>
<dbReference type="SUPFAM" id="SSF48452">
    <property type="entry name" value="TPR-like"/>
    <property type="match status" value="1"/>
</dbReference>
<evidence type="ECO:0000256" key="1">
    <source>
        <dbReference type="ARBA" id="ARBA00009648"/>
    </source>
</evidence>
<dbReference type="EC" id="5.2.1.8" evidence="4"/>
<keyword evidence="3" id="KW-0802">TPR repeat</keyword>
<evidence type="ECO:0000313" key="7">
    <source>
        <dbReference type="RefSeq" id="XP_018333359.1"/>
    </source>
</evidence>
<protein>
    <recommendedName>
        <fullName evidence="4">peptidylprolyl isomerase</fullName>
        <ecNumber evidence="4">5.2.1.8</ecNumber>
    </recommendedName>
</protein>
<evidence type="ECO:0000256" key="3">
    <source>
        <dbReference type="ARBA" id="ARBA00022803"/>
    </source>
</evidence>
<dbReference type="InterPro" id="IPR001179">
    <property type="entry name" value="PPIase_FKBP_dom"/>
</dbReference>
<keyword evidence="4 7" id="KW-0413">Isomerase</keyword>
<dbReference type="GO" id="GO:0005737">
    <property type="term" value="C:cytoplasm"/>
    <property type="evidence" value="ECO:0007669"/>
    <property type="project" value="TreeGrafter"/>
</dbReference>
<keyword evidence="2" id="KW-0677">Repeat</keyword>
<dbReference type="PROSITE" id="PS50059">
    <property type="entry name" value="FKBP_PPIASE"/>
    <property type="match status" value="1"/>
</dbReference>
<dbReference type="OrthoDB" id="8116123at2759"/>
<dbReference type="Pfam" id="PF00254">
    <property type="entry name" value="FKBP_C"/>
    <property type="match status" value="1"/>
</dbReference>
<dbReference type="InterPro" id="IPR046357">
    <property type="entry name" value="PPIase_dom_sf"/>
</dbReference>
<keyword evidence="6" id="KW-1185">Reference proteome</keyword>
<comment type="catalytic activity">
    <reaction evidence="4">
        <text>[protein]-peptidylproline (omega=180) = [protein]-peptidylproline (omega=0)</text>
        <dbReference type="Rhea" id="RHEA:16237"/>
        <dbReference type="Rhea" id="RHEA-COMP:10747"/>
        <dbReference type="Rhea" id="RHEA-COMP:10748"/>
        <dbReference type="ChEBI" id="CHEBI:83833"/>
        <dbReference type="ChEBI" id="CHEBI:83834"/>
        <dbReference type="EC" id="5.2.1.8"/>
    </reaction>
</comment>
<dbReference type="GO" id="GO:0051879">
    <property type="term" value="F:Hsp90 protein binding"/>
    <property type="evidence" value="ECO:0007669"/>
    <property type="project" value="TreeGrafter"/>
</dbReference>
<keyword evidence="4" id="KW-0697">Rotamase</keyword>
<dbReference type="CTD" id="45360"/>
<organism evidence="6 7">
    <name type="scientific">Agrilus planipennis</name>
    <name type="common">Emerald ash borer</name>
    <name type="synonym">Agrilus marcopoli</name>
    <dbReference type="NCBI Taxonomy" id="224129"/>
    <lineage>
        <taxon>Eukaryota</taxon>
        <taxon>Metazoa</taxon>
        <taxon>Ecdysozoa</taxon>
        <taxon>Arthropoda</taxon>
        <taxon>Hexapoda</taxon>
        <taxon>Insecta</taxon>
        <taxon>Pterygota</taxon>
        <taxon>Neoptera</taxon>
        <taxon>Endopterygota</taxon>
        <taxon>Coleoptera</taxon>
        <taxon>Polyphaga</taxon>
        <taxon>Elateriformia</taxon>
        <taxon>Buprestoidea</taxon>
        <taxon>Buprestidae</taxon>
        <taxon>Agrilinae</taxon>
        <taxon>Agrilus</taxon>
    </lineage>
</organism>
<comment type="similarity">
    <text evidence="1">Belongs to the FKBP6 family.</text>
</comment>
<dbReference type="FunCoup" id="A0A1W4XBG3">
    <property type="interactions" value="108"/>
</dbReference>
<feature type="domain" description="PPIase FKBP-type" evidence="5">
    <location>
        <begin position="111"/>
        <end position="200"/>
    </location>
</feature>
<dbReference type="Proteomes" id="UP000192223">
    <property type="component" value="Unplaced"/>
</dbReference>
<dbReference type="PANTHER" id="PTHR46674">
    <property type="entry name" value="INACTIVE PEPTIDYL-PROLYL CIS-TRANS ISOMERASE FKBP6"/>
    <property type="match status" value="1"/>
</dbReference>
<dbReference type="AlphaFoldDB" id="A0A1W4XBG3"/>
<dbReference type="SUPFAM" id="SSF54534">
    <property type="entry name" value="FKBP-like"/>
    <property type="match status" value="1"/>
</dbReference>
<dbReference type="GO" id="GO:0003755">
    <property type="term" value="F:peptidyl-prolyl cis-trans isomerase activity"/>
    <property type="evidence" value="ECO:0007669"/>
    <property type="project" value="UniProtKB-KW"/>
</dbReference>
<dbReference type="RefSeq" id="XP_018333359.1">
    <property type="nucleotide sequence ID" value="XM_018477857.2"/>
</dbReference>
<evidence type="ECO:0000259" key="5">
    <source>
        <dbReference type="PROSITE" id="PS50059"/>
    </source>
</evidence>
<dbReference type="InParanoid" id="A0A1W4XBG3"/>
<evidence type="ECO:0000256" key="4">
    <source>
        <dbReference type="PROSITE-ProRule" id="PRU00277"/>
    </source>
</evidence>
<sequence>MDNTDQESSSSSPVNVKLKEGINLDDLIAGNPTTFEVNFDNLLDKEQEEDLYYKPEDIAAYLDELDIQDEDVFQAGQSFQCVEEKSTNLIENGKVKKRILRKGYGDTLPDLCQVTIHYNAYIEFQDEPFDSTYARKRPYTFRLNNGEVILGLDMAVQSMKINEKSQFLVHPDYAYGRRGCLERIPENATILYEIELKNFLDTGATITYDNLDNESKNKFQEVYKLAHALCAKGNDLFSKRSYKAAVKEYNTAVSKLEYCNIPNYEQQGKQQELLLRLYSNIVVTYTKMAEPRKACKNANIIYNMCKGTSLKVPTKVYFNNARSLIMLAEYDWAFKRLKDAQRVEPQNPEIYKEFKKLEDLKREAYNREVTLAKAIFKNNEINQELNDNANVMGDFKQSLKEFCEDFKNSVGVLQCKLPEGLTEEEIKYAQEEVKNYGFEVKSIGKFYHLIKTSDLPTSL</sequence>
<evidence type="ECO:0000313" key="6">
    <source>
        <dbReference type="Proteomes" id="UP000192223"/>
    </source>
</evidence>
<accession>A0A1W4XBG3</accession>
<dbReference type="PANTHER" id="PTHR46674:SF1">
    <property type="entry name" value="INACTIVE PEPTIDYL-PROLYL CIS-TRANS ISOMERASE FKBP6"/>
    <property type="match status" value="1"/>
</dbReference>
<dbReference type="Gene3D" id="1.25.40.10">
    <property type="entry name" value="Tetratricopeptide repeat domain"/>
    <property type="match status" value="1"/>
</dbReference>
<gene>
    <name evidence="7" type="primary">LOC108742591</name>
</gene>
<dbReference type="InterPro" id="IPR042282">
    <property type="entry name" value="FKBP6/shu"/>
</dbReference>
<dbReference type="GeneID" id="108742591"/>
<proteinExistence type="inferred from homology"/>
<dbReference type="STRING" id="224129.A0A1W4XBG3"/>
<dbReference type="KEGG" id="apln:108742591"/>
<evidence type="ECO:0000256" key="2">
    <source>
        <dbReference type="ARBA" id="ARBA00022737"/>
    </source>
</evidence>